<name>A0ABY8LUP6_9BACT</name>
<reference evidence="2" key="1">
    <citation type="submission" date="2023-04" db="EMBL/GenBank/DDBJ databases">
        <title>Completed genome of Mycoplasma lagogenitalium type strain 12MS.</title>
        <authorList>
            <person name="Spergser J."/>
        </authorList>
    </citation>
    <scope>NUCLEOTIDE SEQUENCE</scope>
    <source>
        <strain evidence="2">12MS</strain>
    </source>
</reference>
<evidence type="ECO:0000313" key="2">
    <source>
        <dbReference type="EMBL" id="WGI36268.1"/>
    </source>
</evidence>
<keyword evidence="1" id="KW-0472">Membrane</keyword>
<evidence type="ECO:0000256" key="1">
    <source>
        <dbReference type="SAM" id="Phobius"/>
    </source>
</evidence>
<evidence type="ECO:0000313" key="3">
    <source>
        <dbReference type="Proteomes" id="UP001179842"/>
    </source>
</evidence>
<dbReference type="EMBL" id="CP122979">
    <property type="protein sequence ID" value="WGI36268.1"/>
    <property type="molecule type" value="Genomic_DNA"/>
</dbReference>
<keyword evidence="1" id="KW-0812">Transmembrane</keyword>
<dbReference type="Proteomes" id="UP001179842">
    <property type="component" value="Chromosome"/>
</dbReference>
<accession>A0ABY8LUP6</accession>
<sequence>MKKNNVNNNYEQFKKWHFLNRRKQIRYKYRDLFFWISMLMLFICSVCIERITNSTIDPTIKISLMLVIAVIILPLFITCVYMREHFFPKKMAIKKFYFSINSKFILQIFNEVDKDNLSFYEIQFIDKTENLVYQNINNKDDFSWIRITTKNDLQIYFGSSLIDENKSVLIIDEKIIELNDNINLSKIVLLTRNDFNSNNEEELNLLNQEIINKINDSFAKINNLIIEAK</sequence>
<organism evidence="2 3">
    <name type="scientific">Mesomycoplasma lagogenitalium</name>
    <dbReference type="NCBI Taxonomy" id="171286"/>
    <lineage>
        <taxon>Bacteria</taxon>
        <taxon>Bacillati</taxon>
        <taxon>Mycoplasmatota</taxon>
        <taxon>Mycoplasmoidales</taxon>
        <taxon>Metamycoplasmataceae</taxon>
        <taxon>Mesomycoplasma</taxon>
    </lineage>
</organism>
<gene>
    <name evidence="2" type="ORF">QEG99_02195</name>
</gene>
<dbReference type="RefSeq" id="WP_280101569.1">
    <property type="nucleotide sequence ID" value="NZ_CP122979.1"/>
</dbReference>
<feature type="transmembrane region" description="Helical" evidence="1">
    <location>
        <begin position="63"/>
        <end position="82"/>
    </location>
</feature>
<evidence type="ECO:0008006" key="4">
    <source>
        <dbReference type="Google" id="ProtNLM"/>
    </source>
</evidence>
<protein>
    <recommendedName>
        <fullName evidence="4">DUF3137 domain-containing protein</fullName>
    </recommendedName>
</protein>
<keyword evidence="3" id="KW-1185">Reference proteome</keyword>
<keyword evidence="1" id="KW-1133">Transmembrane helix</keyword>
<proteinExistence type="predicted"/>
<feature type="transmembrane region" description="Helical" evidence="1">
    <location>
        <begin position="32"/>
        <end position="51"/>
    </location>
</feature>